<accession>A0A0L6VY28</accession>
<dbReference type="Proteomes" id="UP000037175">
    <property type="component" value="Unassembled WGS sequence"/>
</dbReference>
<comment type="caution">
    <text evidence="2">The sequence shown here is derived from an EMBL/GenBank/DDBJ whole genome shotgun (WGS) entry which is preliminary data.</text>
</comment>
<keyword evidence="3" id="KW-1185">Reference proteome</keyword>
<evidence type="ECO:0000313" key="3">
    <source>
        <dbReference type="Proteomes" id="UP000037175"/>
    </source>
</evidence>
<name>A0A0L6VY28_9FIRM</name>
<evidence type="ECO:0000313" key="2">
    <source>
        <dbReference type="EMBL" id="KNZ68237.1"/>
    </source>
</evidence>
<dbReference type="PROSITE" id="PS51257">
    <property type="entry name" value="PROKAR_LIPOPROTEIN"/>
    <property type="match status" value="1"/>
</dbReference>
<protein>
    <submittedName>
        <fullName evidence="2">Sporulation protein YunB</fullName>
    </submittedName>
</protein>
<organism evidence="2 3">
    <name type="scientific">Thermincola ferriacetica</name>
    <dbReference type="NCBI Taxonomy" id="281456"/>
    <lineage>
        <taxon>Bacteria</taxon>
        <taxon>Bacillati</taxon>
        <taxon>Bacillota</taxon>
        <taxon>Clostridia</taxon>
        <taxon>Eubacteriales</taxon>
        <taxon>Thermincolaceae</taxon>
        <taxon>Thermincola</taxon>
    </lineage>
</organism>
<dbReference type="Pfam" id="PF09560">
    <property type="entry name" value="Spore_YunB"/>
    <property type="match status" value="1"/>
</dbReference>
<dbReference type="RefSeq" id="WP_052219146.1">
    <property type="nucleotide sequence ID" value="NZ_LGTE01000042.1"/>
</dbReference>
<dbReference type="PATRIC" id="fig|281456.6.peg.3412"/>
<proteinExistence type="predicted"/>
<dbReference type="AlphaFoldDB" id="A0A0L6VY28"/>
<dbReference type="PIRSF" id="PIRSF021383">
    <property type="entry name" value="YunB"/>
    <property type="match status" value="1"/>
</dbReference>
<keyword evidence="1" id="KW-0812">Transmembrane</keyword>
<evidence type="ECO:0000256" key="1">
    <source>
        <dbReference type="SAM" id="Phobius"/>
    </source>
</evidence>
<keyword evidence="1" id="KW-0472">Membrane</keyword>
<sequence>MLRQPRLFNPLVVVLGCIIVSLLTTFAIVEKNLRPTILAISRAQAEQIAVESIQDAVNEKVAKVVEYKDLIFVRTDSRGRVVLMQPNTVKINSLAADTTLEVQKALKKLEGKVFKIPLGQTLGSQLLASYGPKIKVTIVPIGTVKVIVEDKFEQAGINQTRHRLYLNIFSQVKIVIPLVSDSVEVSSQVPIAETIIVGEVPGTYLNLNLGKGLELIGK</sequence>
<reference evidence="3" key="1">
    <citation type="submission" date="2015-07" db="EMBL/GenBank/DDBJ databases">
        <title>Complete Genome of Thermincola ferriacetica strain Z-0001T.</title>
        <authorList>
            <person name="Lusk B."/>
            <person name="Badalamenti J.P."/>
            <person name="Parameswaran P."/>
            <person name="Bond D.R."/>
            <person name="Torres C.I."/>
        </authorList>
    </citation>
    <scope>NUCLEOTIDE SEQUENCE [LARGE SCALE GENOMIC DNA]</scope>
    <source>
        <strain evidence="3">Z-0001</strain>
    </source>
</reference>
<keyword evidence="1" id="KW-1133">Transmembrane helix</keyword>
<gene>
    <name evidence="2" type="ORF">Tfer_3237</name>
</gene>
<dbReference type="EMBL" id="LGTE01000042">
    <property type="protein sequence ID" value="KNZ68237.1"/>
    <property type="molecule type" value="Genomic_DNA"/>
</dbReference>
<feature type="transmembrane region" description="Helical" evidence="1">
    <location>
        <begin position="7"/>
        <end position="29"/>
    </location>
</feature>
<dbReference type="InterPro" id="IPR014197">
    <property type="entry name" value="Sporulation_prot_YunB"/>
</dbReference>
<dbReference type="NCBIfam" id="TIGR02832">
    <property type="entry name" value="spo_yunB"/>
    <property type="match status" value="1"/>
</dbReference>